<proteinExistence type="predicted"/>
<evidence type="ECO:0000313" key="2">
    <source>
        <dbReference type="Proteomes" id="UP000823775"/>
    </source>
</evidence>
<feature type="non-terminal residue" evidence="1">
    <location>
        <position position="1"/>
    </location>
</feature>
<evidence type="ECO:0000313" key="1">
    <source>
        <dbReference type="EMBL" id="MCD9644387.1"/>
    </source>
</evidence>
<dbReference type="Proteomes" id="UP000823775">
    <property type="component" value="Unassembled WGS sequence"/>
</dbReference>
<organism evidence="1 2">
    <name type="scientific">Datura stramonium</name>
    <name type="common">Jimsonweed</name>
    <name type="synonym">Common thornapple</name>
    <dbReference type="NCBI Taxonomy" id="4076"/>
    <lineage>
        <taxon>Eukaryota</taxon>
        <taxon>Viridiplantae</taxon>
        <taxon>Streptophyta</taxon>
        <taxon>Embryophyta</taxon>
        <taxon>Tracheophyta</taxon>
        <taxon>Spermatophyta</taxon>
        <taxon>Magnoliopsida</taxon>
        <taxon>eudicotyledons</taxon>
        <taxon>Gunneridae</taxon>
        <taxon>Pentapetalae</taxon>
        <taxon>asterids</taxon>
        <taxon>lamiids</taxon>
        <taxon>Solanales</taxon>
        <taxon>Solanaceae</taxon>
        <taxon>Solanoideae</taxon>
        <taxon>Datureae</taxon>
        <taxon>Datura</taxon>
    </lineage>
</organism>
<accession>A0ABS8VBV9</accession>
<comment type="caution">
    <text evidence="1">The sequence shown here is derived from an EMBL/GenBank/DDBJ whole genome shotgun (WGS) entry which is preliminary data.</text>
</comment>
<name>A0ABS8VBV9_DATST</name>
<sequence>ALFMTGEAWHAVTKPRQSNGEIHENDVQVTLAVSWHPWFHKTSNVLVDDLKFESYTLSITSLQHHRF</sequence>
<dbReference type="EMBL" id="JACEIK010004134">
    <property type="protein sequence ID" value="MCD9644387.1"/>
    <property type="molecule type" value="Genomic_DNA"/>
</dbReference>
<reference evidence="1 2" key="1">
    <citation type="journal article" date="2021" name="BMC Genomics">
        <title>Datura genome reveals duplications of psychoactive alkaloid biosynthetic genes and high mutation rate following tissue culture.</title>
        <authorList>
            <person name="Rajewski A."/>
            <person name="Carter-House D."/>
            <person name="Stajich J."/>
            <person name="Litt A."/>
        </authorList>
    </citation>
    <scope>NUCLEOTIDE SEQUENCE [LARGE SCALE GENOMIC DNA]</scope>
    <source>
        <strain evidence="1">AR-01</strain>
    </source>
</reference>
<gene>
    <name evidence="1" type="ORF">HAX54_032585</name>
</gene>
<protein>
    <submittedName>
        <fullName evidence="1">Uncharacterized protein</fullName>
    </submittedName>
</protein>
<keyword evidence="2" id="KW-1185">Reference proteome</keyword>